<dbReference type="EMBL" id="CAADRA010000004">
    <property type="protein sequence ID" value="VFT77333.1"/>
    <property type="molecule type" value="Genomic_DNA"/>
</dbReference>
<dbReference type="SMART" id="SM00015">
    <property type="entry name" value="IQ"/>
    <property type="match status" value="2"/>
</dbReference>
<feature type="compositionally biased region" description="Basic residues" evidence="1">
    <location>
        <begin position="521"/>
        <end position="539"/>
    </location>
</feature>
<gene>
    <name evidence="3" type="primary">Aste57867_107</name>
    <name evidence="2" type="ORF">As57867_000107</name>
    <name evidence="3" type="ORF">ASTE57867_107</name>
</gene>
<dbReference type="AlphaFoldDB" id="A0A485K4D3"/>
<dbReference type="OrthoDB" id="78360at2759"/>
<evidence type="ECO:0000256" key="1">
    <source>
        <dbReference type="SAM" id="MobiDB-lite"/>
    </source>
</evidence>
<keyword evidence="4" id="KW-1185">Reference proteome</keyword>
<protein>
    <submittedName>
        <fullName evidence="3">Aste57867_107 protein</fullName>
    </submittedName>
</protein>
<evidence type="ECO:0000313" key="3">
    <source>
        <dbReference type="EMBL" id="VFT77333.1"/>
    </source>
</evidence>
<dbReference type="Gene3D" id="1.20.5.190">
    <property type="match status" value="1"/>
</dbReference>
<sequence>MLPQLCSALPPSYDWDDDDDSDRVTSHLPQLHLHGLPSPRPLPKVQLKPQLEPGFVPMTKGLRPKHDFTVVNMDDCHMPEQLAQGFSAMLHEMHESVRRMDATTAIFDAEMADVQDMLAFLHHHHAAVRRQVDAVLHASAAQIQRLVRGHLGRRQVNTRRRYAAAIALQRMVRGRLVRRQYLATKLRSTANTVLGLRALVKKANAMDTLQTGGRSTTDLLQLVKASISLQTKWRGAYKKVHSNVNNIRERHARLAALRARLVQAMWRVRTMASIVRFWHKATLLNLISIESRARRRNSLRLLSSAALLAARRSSDSTLPDASSSPTPVTPLANNAVHVLSNAWYTRHTEVDSDDDGWAMGGAKMVPAPTTLAAAAIAPSPTTKVMMLATKQGSSNLRSLSLPNAIESSSSRRGSFFRKAQAKDRDATTGDDETRAAQSTAPPGQTQDANGRKETSSHQESLPRTKRQALHEAKRDKARAAAEQAYQVEAQRQKRERQRQIEVPVIMESHPHETKASMERRRQQRVQRDKRHRYSTAHQKRQTEATIESVRARVAAEVLEAAEAMDMSEDAADVEMQAVVKGTDVAPPLRPEAATGDAHAIDRVRASEILLGEQGSVFQTDASVKRRPARHDVCRGYVNHVVDAAIARVGRQRKDSLGKAESSIE</sequence>
<dbReference type="Proteomes" id="UP000332933">
    <property type="component" value="Unassembled WGS sequence"/>
</dbReference>
<evidence type="ECO:0000313" key="4">
    <source>
        <dbReference type="Proteomes" id="UP000332933"/>
    </source>
</evidence>
<feature type="compositionally biased region" description="Low complexity" evidence="1">
    <location>
        <begin position="407"/>
        <end position="417"/>
    </location>
</feature>
<dbReference type="InterPro" id="IPR000048">
    <property type="entry name" value="IQ_motif_EF-hand-BS"/>
</dbReference>
<reference evidence="3 4" key="1">
    <citation type="submission" date="2019-03" db="EMBL/GenBank/DDBJ databases">
        <authorList>
            <person name="Gaulin E."/>
            <person name="Dumas B."/>
        </authorList>
    </citation>
    <scope>NUCLEOTIDE SEQUENCE [LARGE SCALE GENOMIC DNA]</scope>
    <source>
        <strain evidence="3">CBS 568.67</strain>
    </source>
</reference>
<name>A0A485K4D3_9STRA</name>
<feature type="compositionally biased region" description="Basic and acidic residues" evidence="1">
    <location>
        <begin position="420"/>
        <end position="434"/>
    </location>
</feature>
<dbReference type="EMBL" id="VJMH01000004">
    <property type="protein sequence ID" value="KAF0720682.1"/>
    <property type="molecule type" value="Genomic_DNA"/>
</dbReference>
<dbReference type="InterPro" id="IPR027417">
    <property type="entry name" value="P-loop_NTPase"/>
</dbReference>
<dbReference type="PROSITE" id="PS50096">
    <property type="entry name" value="IQ"/>
    <property type="match status" value="2"/>
</dbReference>
<dbReference type="SUPFAM" id="SSF52540">
    <property type="entry name" value="P-loop containing nucleoside triphosphate hydrolases"/>
    <property type="match status" value="1"/>
</dbReference>
<feature type="region of interest" description="Disordered" evidence="1">
    <location>
        <begin position="399"/>
        <end position="547"/>
    </location>
</feature>
<evidence type="ECO:0000313" key="2">
    <source>
        <dbReference type="EMBL" id="KAF0720682.1"/>
    </source>
</evidence>
<feature type="compositionally biased region" description="Polar residues" evidence="1">
    <location>
        <begin position="435"/>
        <end position="448"/>
    </location>
</feature>
<reference evidence="2" key="2">
    <citation type="submission" date="2019-06" db="EMBL/GenBank/DDBJ databases">
        <title>Genomics analysis of Aphanomyces spp. identifies a new class of oomycete effector associated with host adaptation.</title>
        <authorList>
            <person name="Gaulin E."/>
        </authorList>
    </citation>
    <scope>NUCLEOTIDE SEQUENCE</scope>
    <source>
        <strain evidence="2">CBS 578.67</strain>
    </source>
</reference>
<feature type="compositionally biased region" description="Low complexity" evidence="1">
    <location>
        <begin position="480"/>
        <end position="489"/>
    </location>
</feature>
<organism evidence="3 4">
    <name type="scientific">Aphanomyces stellatus</name>
    <dbReference type="NCBI Taxonomy" id="120398"/>
    <lineage>
        <taxon>Eukaryota</taxon>
        <taxon>Sar</taxon>
        <taxon>Stramenopiles</taxon>
        <taxon>Oomycota</taxon>
        <taxon>Saprolegniomycetes</taxon>
        <taxon>Saprolegniales</taxon>
        <taxon>Verrucalvaceae</taxon>
        <taxon>Aphanomyces</taxon>
    </lineage>
</organism>
<feature type="compositionally biased region" description="Basic and acidic residues" evidence="1">
    <location>
        <begin position="508"/>
        <end position="520"/>
    </location>
</feature>
<feature type="compositionally biased region" description="Basic and acidic residues" evidence="1">
    <location>
        <begin position="449"/>
        <end position="479"/>
    </location>
</feature>
<proteinExistence type="predicted"/>
<accession>A0A485K4D3</accession>